<dbReference type="AlphaFoldDB" id="A0A1G6TFL6"/>
<sequence length="417" mass="43759">MTLTEVDVVVVGAGLAGLRCAGALTGAGVDVLVLERADGPGGRVRTDVVDGFRCDRGFQLLNPSYPAVQRHVDVDALDLQVAGRGVRVVDADGSVHTIADPLRHPALLPATLRSSVTLRLLRPRALVGAARWALPAVGPVRRLEAAPDAAFGEDWDRLGLTGPLRDSVLAPFLSGVLADVDGATSDRYVRLVLRSFLKATPGVPAQGMQALSDQLAARSGATIRYKTTVESVQETGSTVTVRVADGTAVTARAVVVATDAADAATLTGRETAVMRGLTTWWFAASTPLSDTFLRVSGSGGPLANTAVMSAIAPAYAPAGRTLVQASAVRQGDQPLDERVVRAEMSRLWQTRTEDWDLVVRSDIPRALPAQVPGLPLQRPVRVGERTVLAGDHRDTPSIQGALVSGGRAALAVRRLLA</sequence>
<evidence type="ECO:0000313" key="2">
    <source>
        <dbReference type="EMBL" id="SDD27227.1"/>
    </source>
</evidence>
<dbReference type="Proteomes" id="UP000198546">
    <property type="component" value="Chromosome i"/>
</dbReference>
<dbReference type="SUPFAM" id="SSF51905">
    <property type="entry name" value="FAD/NAD(P)-binding domain"/>
    <property type="match status" value="1"/>
</dbReference>
<dbReference type="EMBL" id="LT629688">
    <property type="protein sequence ID" value="SDD27227.1"/>
    <property type="molecule type" value="Genomic_DNA"/>
</dbReference>
<feature type="domain" description="Amine oxidase" evidence="1">
    <location>
        <begin position="15"/>
        <end position="412"/>
    </location>
</feature>
<dbReference type="RefSeq" id="WP_197679169.1">
    <property type="nucleotide sequence ID" value="NZ_LT629688.1"/>
</dbReference>
<dbReference type="InterPro" id="IPR002937">
    <property type="entry name" value="Amino_oxidase"/>
</dbReference>
<evidence type="ECO:0000259" key="1">
    <source>
        <dbReference type="Pfam" id="PF01593"/>
    </source>
</evidence>
<dbReference type="Gene3D" id="3.50.50.60">
    <property type="entry name" value="FAD/NAD(P)-binding domain"/>
    <property type="match status" value="1"/>
</dbReference>
<accession>A0A1G6TFL6</accession>
<dbReference type="Pfam" id="PF01593">
    <property type="entry name" value="Amino_oxidase"/>
    <property type="match status" value="1"/>
</dbReference>
<reference evidence="2 3" key="1">
    <citation type="submission" date="2016-10" db="EMBL/GenBank/DDBJ databases">
        <authorList>
            <person name="de Groot N.N."/>
        </authorList>
    </citation>
    <scope>NUCLEOTIDE SEQUENCE [LARGE SCALE GENOMIC DNA]</scope>
    <source>
        <strain evidence="2 3">MON 2.2</strain>
    </source>
</reference>
<dbReference type="GO" id="GO:0016491">
    <property type="term" value="F:oxidoreductase activity"/>
    <property type="evidence" value="ECO:0007669"/>
    <property type="project" value="InterPro"/>
</dbReference>
<dbReference type="STRING" id="675864.SAMN04489747_0594"/>
<evidence type="ECO:0000313" key="3">
    <source>
        <dbReference type="Proteomes" id="UP000198546"/>
    </source>
</evidence>
<proteinExistence type="predicted"/>
<name>A0A1G6TFL6_9ACTN</name>
<protein>
    <submittedName>
        <fullName evidence="2">Flavin containing amine oxidoreductase</fullName>
    </submittedName>
</protein>
<gene>
    <name evidence="2" type="ORF">SAMN04489747_0594</name>
</gene>
<keyword evidence="3" id="KW-1185">Reference proteome</keyword>
<dbReference type="PANTHER" id="PTHR42841">
    <property type="entry name" value="AMINE OXIDASE"/>
    <property type="match status" value="1"/>
</dbReference>
<organism evidence="2 3">
    <name type="scientific">Auraticoccus monumenti</name>
    <dbReference type="NCBI Taxonomy" id="675864"/>
    <lineage>
        <taxon>Bacteria</taxon>
        <taxon>Bacillati</taxon>
        <taxon>Actinomycetota</taxon>
        <taxon>Actinomycetes</taxon>
        <taxon>Propionibacteriales</taxon>
        <taxon>Propionibacteriaceae</taxon>
        <taxon>Auraticoccus</taxon>
    </lineage>
</organism>
<dbReference type="InterPro" id="IPR036188">
    <property type="entry name" value="FAD/NAD-bd_sf"/>
</dbReference>